<proteinExistence type="predicted"/>
<keyword evidence="3" id="KW-1185">Reference proteome</keyword>
<dbReference type="Proteomes" id="UP001422759">
    <property type="component" value="Unassembled WGS sequence"/>
</dbReference>
<reference evidence="3" key="1">
    <citation type="journal article" date="2019" name="Int. J. Syst. Evol. Microbiol.">
        <title>The Global Catalogue of Microorganisms (GCM) 10K type strain sequencing project: providing services to taxonomists for standard genome sequencing and annotation.</title>
        <authorList>
            <consortium name="The Broad Institute Genomics Platform"/>
            <consortium name="The Broad Institute Genome Sequencing Center for Infectious Disease"/>
            <person name="Wu L."/>
            <person name="Ma J."/>
        </authorList>
    </citation>
    <scope>NUCLEOTIDE SEQUENCE [LARGE SCALE GENOMIC DNA]</scope>
    <source>
        <strain evidence="3">JCM 14560</strain>
    </source>
</reference>
<feature type="compositionally biased region" description="Basic and acidic residues" evidence="1">
    <location>
        <begin position="139"/>
        <end position="155"/>
    </location>
</feature>
<evidence type="ECO:0000256" key="1">
    <source>
        <dbReference type="SAM" id="MobiDB-lite"/>
    </source>
</evidence>
<feature type="region of interest" description="Disordered" evidence="1">
    <location>
        <begin position="123"/>
        <end position="205"/>
    </location>
</feature>
<feature type="region of interest" description="Disordered" evidence="1">
    <location>
        <begin position="1"/>
        <end position="25"/>
    </location>
</feature>
<organism evidence="2 3">
    <name type="scientific">Kitasatospora kazusensis</name>
    <dbReference type="NCBI Taxonomy" id="407974"/>
    <lineage>
        <taxon>Bacteria</taxon>
        <taxon>Bacillati</taxon>
        <taxon>Actinomycetota</taxon>
        <taxon>Actinomycetes</taxon>
        <taxon>Kitasatosporales</taxon>
        <taxon>Streptomycetaceae</taxon>
        <taxon>Kitasatospora</taxon>
    </lineage>
</organism>
<accession>A0ABP5KHQ6</accession>
<evidence type="ECO:0000313" key="3">
    <source>
        <dbReference type="Proteomes" id="UP001422759"/>
    </source>
</evidence>
<gene>
    <name evidence="2" type="ORF">GCM10009760_07700</name>
</gene>
<comment type="caution">
    <text evidence="2">The sequence shown here is derived from an EMBL/GenBank/DDBJ whole genome shotgun (WGS) entry which is preliminary data.</text>
</comment>
<dbReference type="EMBL" id="BAAANT010000003">
    <property type="protein sequence ID" value="GAA2132579.1"/>
    <property type="molecule type" value="Genomic_DNA"/>
</dbReference>
<protein>
    <submittedName>
        <fullName evidence="2">Uncharacterized protein</fullName>
    </submittedName>
</protein>
<evidence type="ECO:0000313" key="2">
    <source>
        <dbReference type="EMBL" id="GAA2132579.1"/>
    </source>
</evidence>
<name>A0ABP5KHQ6_9ACTN</name>
<sequence>MPVPRLGRRPAPGCGEHPGHLSGGQLGQRQLLAQVQAEASQRLSVRADRLGAQALALLVLQEGPGCLPERAALRAAGGELVRPAPEEGPLGGIPGERGGPEELQPGFRGPVQPEQQVVADARQEVVVPQRGVGQRPFRRRDPPGDGRLVGQERPRGLFGRQPAEQAQRHGDPGLGRQHGVTGDQHQPQHVVLLGGRRGALPGIVA</sequence>